<dbReference type="AlphaFoldDB" id="A0A9P1MT16"/>
<dbReference type="Proteomes" id="UP001152747">
    <property type="component" value="Unassembled WGS sequence"/>
</dbReference>
<sequence length="245" mass="28963">MEMFLRKYLKVRRFSGGETVRYTPLEQTGEDADNGNSPENVYLNTFDINDPEYLYFNHHIHKYTKLFSIIAWFISFVFVEYLWDHVESKFDFKKEAIKSLALILALFISYNIMTYCIFNGIDKANTILLQFALSFFCFLGMFEISYWYWQWIPKGDHHNNLLAAFGVMFTGILLILFQTMFVASIYLSLKFFEDLKVHQSSVVLAEKLKKDKGLNIIYKGKYDRIPDGVVIEESRKGYDNWLLRL</sequence>
<evidence type="ECO:0000313" key="2">
    <source>
        <dbReference type="EMBL" id="CAI5438892.1"/>
    </source>
</evidence>
<feature type="transmembrane region" description="Helical" evidence="1">
    <location>
        <begin position="161"/>
        <end position="189"/>
    </location>
</feature>
<keyword evidence="3" id="KW-1185">Reference proteome</keyword>
<proteinExistence type="predicted"/>
<feature type="transmembrane region" description="Helical" evidence="1">
    <location>
        <begin position="66"/>
        <end position="84"/>
    </location>
</feature>
<evidence type="ECO:0000256" key="1">
    <source>
        <dbReference type="SAM" id="Phobius"/>
    </source>
</evidence>
<keyword evidence="1" id="KW-1133">Transmembrane helix</keyword>
<comment type="caution">
    <text evidence="2">The sequence shown here is derived from an EMBL/GenBank/DDBJ whole genome shotgun (WGS) entry which is preliminary data.</text>
</comment>
<keyword evidence="1" id="KW-0812">Transmembrane</keyword>
<feature type="transmembrane region" description="Helical" evidence="1">
    <location>
        <begin position="127"/>
        <end position="149"/>
    </location>
</feature>
<reference evidence="2" key="1">
    <citation type="submission" date="2022-11" db="EMBL/GenBank/DDBJ databases">
        <authorList>
            <person name="Kikuchi T."/>
        </authorList>
    </citation>
    <scope>NUCLEOTIDE SEQUENCE</scope>
    <source>
        <strain evidence="2">PS1010</strain>
    </source>
</reference>
<dbReference type="EMBL" id="CANHGI010000001">
    <property type="protein sequence ID" value="CAI5438892.1"/>
    <property type="molecule type" value="Genomic_DNA"/>
</dbReference>
<feature type="transmembrane region" description="Helical" evidence="1">
    <location>
        <begin position="96"/>
        <end position="118"/>
    </location>
</feature>
<keyword evidence="1" id="KW-0472">Membrane</keyword>
<evidence type="ECO:0000313" key="3">
    <source>
        <dbReference type="Proteomes" id="UP001152747"/>
    </source>
</evidence>
<protein>
    <submittedName>
        <fullName evidence="2">Uncharacterized protein</fullName>
    </submittedName>
</protein>
<gene>
    <name evidence="2" type="ORF">CAMP_LOCUS1529</name>
</gene>
<accession>A0A9P1MT16</accession>
<organism evidence="2 3">
    <name type="scientific">Caenorhabditis angaria</name>
    <dbReference type="NCBI Taxonomy" id="860376"/>
    <lineage>
        <taxon>Eukaryota</taxon>
        <taxon>Metazoa</taxon>
        <taxon>Ecdysozoa</taxon>
        <taxon>Nematoda</taxon>
        <taxon>Chromadorea</taxon>
        <taxon>Rhabditida</taxon>
        <taxon>Rhabditina</taxon>
        <taxon>Rhabditomorpha</taxon>
        <taxon>Rhabditoidea</taxon>
        <taxon>Rhabditidae</taxon>
        <taxon>Peloderinae</taxon>
        <taxon>Caenorhabditis</taxon>
    </lineage>
</organism>
<name>A0A9P1MT16_9PELO</name>